<dbReference type="EC" id="2.7.13.3" evidence="3"/>
<dbReference type="Pfam" id="PF00672">
    <property type="entry name" value="HAMP"/>
    <property type="match status" value="1"/>
</dbReference>
<dbReference type="CDD" id="cd00082">
    <property type="entry name" value="HisKA"/>
    <property type="match status" value="1"/>
</dbReference>
<evidence type="ECO:0000256" key="8">
    <source>
        <dbReference type="ARBA" id="ARBA00022692"/>
    </source>
</evidence>
<evidence type="ECO:0000259" key="16">
    <source>
        <dbReference type="PROSITE" id="PS50109"/>
    </source>
</evidence>
<evidence type="ECO:0000256" key="14">
    <source>
        <dbReference type="ARBA" id="ARBA00023136"/>
    </source>
</evidence>
<dbReference type="SMART" id="SM00388">
    <property type="entry name" value="HisKA"/>
    <property type="match status" value="1"/>
</dbReference>
<comment type="subcellular location">
    <subcellularLocation>
        <location evidence="2">Cell inner membrane</location>
        <topology evidence="2">Multi-pass membrane protein</topology>
    </subcellularLocation>
</comment>
<comment type="caution">
    <text evidence="18">The sequence shown here is derived from an EMBL/GenBank/DDBJ whole genome shotgun (WGS) entry which is preliminary data.</text>
</comment>
<dbReference type="SMART" id="SM00387">
    <property type="entry name" value="HATPase_c"/>
    <property type="match status" value="1"/>
</dbReference>
<feature type="domain" description="HAMP" evidence="17">
    <location>
        <begin position="185"/>
        <end position="236"/>
    </location>
</feature>
<keyword evidence="10" id="KW-0418">Kinase</keyword>
<dbReference type="InterPro" id="IPR003594">
    <property type="entry name" value="HATPase_dom"/>
</dbReference>
<keyword evidence="9" id="KW-0547">Nucleotide-binding</keyword>
<dbReference type="InterPro" id="IPR005467">
    <property type="entry name" value="His_kinase_dom"/>
</dbReference>
<dbReference type="Gene3D" id="3.30.565.10">
    <property type="entry name" value="Histidine kinase-like ATPase, C-terminal domain"/>
    <property type="match status" value="1"/>
</dbReference>
<keyword evidence="5" id="KW-0997">Cell inner membrane</keyword>
<dbReference type="InterPro" id="IPR036097">
    <property type="entry name" value="HisK_dim/P_sf"/>
</dbReference>
<keyword evidence="11 18" id="KW-0067">ATP-binding</keyword>
<evidence type="ECO:0000256" key="7">
    <source>
        <dbReference type="ARBA" id="ARBA00022679"/>
    </source>
</evidence>
<dbReference type="CDD" id="cd06225">
    <property type="entry name" value="HAMP"/>
    <property type="match status" value="1"/>
</dbReference>
<keyword evidence="19" id="KW-1185">Reference proteome</keyword>
<dbReference type="InterPro" id="IPR003660">
    <property type="entry name" value="HAMP_dom"/>
</dbReference>
<name>A0ABW4DTW6_9RHOB</name>
<keyword evidence="7" id="KW-0808">Transferase</keyword>
<feature type="transmembrane region" description="Helical" evidence="15">
    <location>
        <begin position="20"/>
        <end position="42"/>
    </location>
</feature>
<keyword evidence="12 15" id="KW-1133">Transmembrane helix</keyword>
<dbReference type="Pfam" id="PF02518">
    <property type="entry name" value="HATPase_c"/>
    <property type="match status" value="1"/>
</dbReference>
<dbReference type="Gene3D" id="1.10.287.130">
    <property type="match status" value="1"/>
</dbReference>
<feature type="transmembrane region" description="Helical" evidence="15">
    <location>
        <begin position="165"/>
        <end position="184"/>
    </location>
</feature>
<keyword evidence="4" id="KW-1003">Cell membrane</keyword>
<dbReference type="Proteomes" id="UP001597302">
    <property type="component" value="Unassembled WGS sequence"/>
</dbReference>
<dbReference type="InterPro" id="IPR004358">
    <property type="entry name" value="Sig_transdc_His_kin-like_C"/>
</dbReference>
<dbReference type="PROSITE" id="PS50109">
    <property type="entry name" value="HIS_KIN"/>
    <property type="match status" value="1"/>
</dbReference>
<evidence type="ECO:0000313" key="18">
    <source>
        <dbReference type="EMBL" id="MFD1479715.1"/>
    </source>
</evidence>
<dbReference type="GO" id="GO:0005524">
    <property type="term" value="F:ATP binding"/>
    <property type="evidence" value="ECO:0007669"/>
    <property type="project" value="UniProtKB-KW"/>
</dbReference>
<evidence type="ECO:0000256" key="9">
    <source>
        <dbReference type="ARBA" id="ARBA00022741"/>
    </source>
</evidence>
<organism evidence="18 19">
    <name type="scientific">Paracoccus nototheniae</name>
    <dbReference type="NCBI Taxonomy" id="2489002"/>
    <lineage>
        <taxon>Bacteria</taxon>
        <taxon>Pseudomonadati</taxon>
        <taxon>Pseudomonadota</taxon>
        <taxon>Alphaproteobacteria</taxon>
        <taxon>Rhodobacterales</taxon>
        <taxon>Paracoccaceae</taxon>
        <taxon>Paracoccus</taxon>
    </lineage>
</organism>
<evidence type="ECO:0000256" key="1">
    <source>
        <dbReference type="ARBA" id="ARBA00000085"/>
    </source>
</evidence>
<dbReference type="Pfam" id="PF00512">
    <property type="entry name" value="HisKA"/>
    <property type="match status" value="1"/>
</dbReference>
<dbReference type="PANTHER" id="PTHR44936">
    <property type="entry name" value="SENSOR PROTEIN CREC"/>
    <property type="match status" value="1"/>
</dbReference>
<dbReference type="InterPro" id="IPR036890">
    <property type="entry name" value="HATPase_C_sf"/>
</dbReference>
<evidence type="ECO:0000256" key="12">
    <source>
        <dbReference type="ARBA" id="ARBA00022989"/>
    </source>
</evidence>
<keyword evidence="13" id="KW-0902">Two-component regulatory system</keyword>
<feature type="domain" description="Histidine kinase" evidence="16">
    <location>
        <begin position="244"/>
        <end position="451"/>
    </location>
</feature>
<evidence type="ECO:0000256" key="13">
    <source>
        <dbReference type="ARBA" id="ARBA00023012"/>
    </source>
</evidence>
<evidence type="ECO:0000256" key="4">
    <source>
        <dbReference type="ARBA" id="ARBA00022475"/>
    </source>
</evidence>
<dbReference type="SMART" id="SM00304">
    <property type="entry name" value="HAMP"/>
    <property type="match status" value="1"/>
</dbReference>
<evidence type="ECO:0000256" key="3">
    <source>
        <dbReference type="ARBA" id="ARBA00012438"/>
    </source>
</evidence>
<keyword evidence="6" id="KW-0597">Phosphoprotein</keyword>
<proteinExistence type="predicted"/>
<evidence type="ECO:0000256" key="2">
    <source>
        <dbReference type="ARBA" id="ARBA00004429"/>
    </source>
</evidence>
<dbReference type="SUPFAM" id="SSF55874">
    <property type="entry name" value="ATPase domain of HSP90 chaperone/DNA topoisomerase II/histidine kinase"/>
    <property type="match status" value="1"/>
</dbReference>
<comment type="catalytic activity">
    <reaction evidence="1">
        <text>ATP + protein L-histidine = ADP + protein N-phospho-L-histidine.</text>
        <dbReference type="EC" id="2.7.13.3"/>
    </reaction>
</comment>
<dbReference type="PRINTS" id="PR00344">
    <property type="entry name" value="BCTRLSENSOR"/>
</dbReference>
<evidence type="ECO:0000256" key="5">
    <source>
        <dbReference type="ARBA" id="ARBA00022519"/>
    </source>
</evidence>
<keyword evidence="8 15" id="KW-0812">Transmembrane</keyword>
<dbReference type="EMBL" id="JBHTOQ010000003">
    <property type="protein sequence ID" value="MFD1479715.1"/>
    <property type="molecule type" value="Genomic_DNA"/>
</dbReference>
<evidence type="ECO:0000256" key="10">
    <source>
        <dbReference type="ARBA" id="ARBA00022777"/>
    </source>
</evidence>
<sequence length="451" mass="49169">MSNQTDGPIARTLVPRGLYARAALILFLPVVVVTLVVSVMFLQRHFEGVTRQMTTSMSHELTFVARLIDHAAGPEAARRAGISVARPLELTLELPTDPVEGDQRLFYDFSGRVVTQVLRDALPNVISVDLASDDNRVVVALNGPVGPYALSFDRRRVSASNPHQLLVLMVATSLLMTGIATIFLRNQLRPIRRLAAAAEEYGKGRIVPYRPSGAAEIRSAGTAFLDMRNRLERQNEQRKLMMSGISHDLRTPLTRLRLSLSMACPDAPPDAEEFAAMEADIAEMNRMVDGFLDYARDEAQDRPPETVVAAGFLETIVADAQRAGQSATLVQFEGDRQGEAIFRPDMLRRALENLIGNAVRYGSVAEMDASLGPRSLRIGIEDDGPGIPEDSLDAAMRPFTRLDPSRRRNSAQGAGLGLAIAADVARAHGGQLRLGRGPRLGGLRAEIVIPR</sequence>
<evidence type="ECO:0000256" key="6">
    <source>
        <dbReference type="ARBA" id="ARBA00022553"/>
    </source>
</evidence>
<evidence type="ECO:0000256" key="11">
    <source>
        <dbReference type="ARBA" id="ARBA00022840"/>
    </source>
</evidence>
<dbReference type="InterPro" id="IPR003661">
    <property type="entry name" value="HisK_dim/P_dom"/>
</dbReference>
<dbReference type="RefSeq" id="WP_131573686.1">
    <property type="nucleotide sequence ID" value="NZ_CBCSAJ010000057.1"/>
</dbReference>
<evidence type="ECO:0000256" key="15">
    <source>
        <dbReference type="SAM" id="Phobius"/>
    </source>
</evidence>
<reference evidence="19" key="1">
    <citation type="journal article" date="2019" name="Int. J. Syst. Evol. Microbiol.">
        <title>The Global Catalogue of Microorganisms (GCM) 10K type strain sequencing project: providing services to taxonomists for standard genome sequencing and annotation.</title>
        <authorList>
            <consortium name="The Broad Institute Genomics Platform"/>
            <consortium name="The Broad Institute Genome Sequencing Center for Infectious Disease"/>
            <person name="Wu L."/>
            <person name="Ma J."/>
        </authorList>
    </citation>
    <scope>NUCLEOTIDE SEQUENCE [LARGE SCALE GENOMIC DNA]</scope>
    <source>
        <strain evidence="19">CCM 8875</strain>
    </source>
</reference>
<evidence type="ECO:0000259" key="17">
    <source>
        <dbReference type="PROSITE" id="PS50885"/>
    </source>
</evidence>
<protein>
    <recommendedName>
        <fullName evidence="3">histidine kinase</fullName>
        <ecNumber evidence="3">2.7.13.3</ecNumber>
    </recommendedName>
</protein>
<keyword evidence="14 15" id="KW-0472">Membrane</keyword>
<dbReference type="PROSITE" id="PS50885">
    <property type="entry name" value="HAMP"/>
    <property type="match status" value="1"/>
</dbReference>
<accession>A0ABW4DTW6</accession>
<dbReference type="SUPFAM" id="SSF47384">
    <property type="entry name" value="Homodimeric domain of signal transducing histidine kinase"/>
    <property type="match status" value="1"/>
</dbReference>
<evidence type="ECO:0000313" key="19">
    <source>
        <dbReference type="Proteomes" id="UP001597302"/>
    </source>
</evidence>
<dbReference type="InterPro" id="IPR050980">
    <property type="entry name" value="2C_sensor_his_kinase"/>
</dbReference>
<gene>
    <name evidence="18" type="ORF">ACFQ5P_00255</name>
</gene>
<dbReference type="PANTHER" id="PTHR44936:SF5">
    <property type="entry name" value="SENSOR HISTIDINE KINASE ENVZ"/>
    <property type="match status" value="1"/>
</dbReference>